<organism evidence="1 2">
    <name type="scientific">Melipona bicolor</name>
    <dbReference type="NCBI Taxonomy" id="60889"/>
    <lineage>
        <taxon>Eukaryota</taxon>
        <taxon>Metazoa</taxon>
        <taxon>Ecdysozoa</taxon>
        <taxon>Arthropoda</taxon>
        <taxon>Hexapoda</taxon>
        <taxon>Insecta</taxon>
        <taxon>Pterygota</taxon>
        <taxon>Neoptera</taxon>
        <taxon>Endopterygota</taxon>
        <taxon>Hymenoptera</taxon>
        <taxon>Apocrita</taxon>
        <taxon>Aculeata</taxon>
        <taxon>Apoidea</taxon>
        <taxon>Anthophila</taxon>
        <taxon>Apidae</taxon>
        <taxon>Melipona</taxon>
    </lineage>
</organism>
<dbReference type="Proteomes" id="UP001177670">
    <property type="component" value="Unassembled WGS sequence"/>
</dbReference>
<keyword evidence="2" id="KW-1185">Reference proteome</keyword>
<sequence>MGSGDNPSEAAHITIMVKESIWDESLLQDRFSAHSVVRLSCRFESTAYDIDSPTCCVSYVERFSMQIFRRLRKGMRFI</sequence>
<accession>A0AA40KEK2</accession>
<comment type="caution">
    <text evidence="1">The sequence shown here is derived from an EMBL/GenBank/DDBJ whole genome shotgun (WGS) entry which is preliminary data.</text>
</comment>
<dbReference type="AlphaFoldDB" id="A0AA40KEK2"/>
<proteinExistence type="predicted"/>
<gene>
    <name evidence="1" type="ORF">K0M31_016521</name>
</gene>
<evidence type="ECO:0000313" key="1">
    <source>
        <dbReference type="EMBL" id="KAK1117488.1"/>
    </source>
</evidence>
<name>A0AA40KEK2_9HYME</name>
<reference evidence="1" key="1">
    <citation type="submission" date="2021-10" db="EMBL/GenBank/DDBJ databases">
        <title>Melipona bicolor Genome sequencing and assembly.</title>
        <authorList>
            <person name="Araujo N.S."/>
            <person name="Arias M.C."/>
        </authorList>
    </citation>
    <scope>NUCLEOTIDE SEQUENCE</scope>
    <source>
        <strain evidence="1">USP_2M_L1-L4_2017</strain>
        <tissue evidence="1">Whole body</tissue>
    </source>
</reference>
<protein>
    <submittedName>
        <fullName evidence="1">Uncharacterized protein</fullName>
    </submittedName>
</protein>
<evidence type="ECO:0000313" key="2">
    <source>
        <dbReference type="Proteomes" id="UP001177670"/>
    </source>
</evidence>
<dbReference type="EMBL" id="JAHYIQ010000050">
    <property type="protein sequence ID" value="KAK1117488.1"/>
    <property type="molecule type" value="Genomic_DNA"/>
</dbReference>